<evidence type="ECO:0000256" key="1">
    <source>
        <dbReference type="SAM" id="MobiDB-lite"/>
    </source>
</evidence>
<feature type="compositionally biased region" description="Basic residues" evidence="1">
    <location>
        <begin position="395"/>
        <end position="406"/>
    </location>
</feature>
<proteinExistence type="predicted"/>
<accession>A0AAD9N175</accession>
<dbReference type="InterPro" id="IPR052281">
    <property type="entry name" value="GAREM"/>
</dbReference>
<dbReference type="Gene3D" id="1.10.150.50">
    <property type="entry name" value="Transcription Factor, Ets-1"/>
    <property type="match status" value="1"/>
</dbReference>
<organism evidence="2 3">
    <name type="scientific">Paralvinella palmiformis</name>
    <dbReference type="NCBI Taxonomy" id="53620"/>
    <lineage>
        <taxon>Eukaryota</taxon>
        <taxon>Metazoa</taxon>
        <taxon>Spiralia</taxon>
        <taxon>Lophotrochozoa</taxon>
        <taxon>Annelida</taxon>
        <taxon>Polychaeta</taxon>
        <taxon>Sedentaria</taxon>
        <taxon>Canalipalpata</taxon>
        <taxon>Terebellida</taxon>
        <taxon>Terebelliformia</taxon>
        <taxon>Alvinellidae</taxon>
        <taxon>Paralvinella</taxon>
    </lineage>
</organism>
<dbReference type="PANTHER" id="PTHR14454:SF11">
    <property type="entry name" value="SERRANO, ISOFORM F"/>
    <property type="match status" value="1"/>
</dbReference>
<dbReference type="EMBL" id="JAODUP010000298">
    <property type="protein sequence ID" value="KAK2153397.1"/>
    <property type="molecule type" value="Genomic_DNA"/>
</dbReference>
<feature type="region of interest" description="Disordered" evidence="1">
    <location>
        <begin position="312"/>
        <end position="333"/>
    </location>
</feature>
<comment type="caution">
    <text evidence="2">The sequence shown here is derived from an EMBL/GenBank/DDBJ whole genome shotgun (WGS) entry which is preliminary data.</text>
</comment>
<dbReference type="PANTHER" id="PTHR14454">
    <property type="entry name" value="GRB2-ASSOCIATED AND REGULATOR OF MAPK PROTEIN FAMILY MEMBER"/>
    <property type="match status" value="1"/>
</dbReference>
<feature type="compositionally biased region" description="Polar residues" evidence="1">
    <location>
        <begin position="345"/>
        <end position="363"/>
    </location>
</feature>
<dbReference type="AlphaFoldDB" id="A0AAD9N175"/>
<sequence length="530" mass="59753">MPTRREAASLQTEEMASGRQLCSLNTFRWSEDEVTLKELGEFYGRLLPFPILITKYLVTEGEGFYSVREGDGSRRQTIQDPAKLRCHDFANQAGWHRNVREHGGYRYIKFISPSSMTATDLTTSRRYDICGQLEVVDVYDETFIVIHHLHMECLLDELNLRDSKKTSDGSVVPPGFAFLPSDTPIYVVLGVALRNAPETIYFHTMAEIKSFVDKYPHNYAERTCKILLESVTPSGDDYEYVQMYSLGCKQPGKSNLPKTDPKPYHDPVADYIDPNKRLEDLRRFYDTGHLDIQDQPRSVHPNERPFVEKFGDRAAAGPGRVTSPGPEGHGISWLRNQFEGTANQKVDTSRNDGNSGHKPSSGNGAAKMKRTQLSQLSSERLHSGKTPPPGVMPKPCRRPTYHKQHRSGSESKAAPDESNELHMVLQRRRFLSEGYRSPENDEYIRTTASIPVDVSNFSVDQVSTYLSHLGLSAHVPAFSEAMVDGRLLQCLEAKHLKDEFCLANTDAVRLVQFIREGSRSKRLGSDPAIQ</sequence>
<dbReference type="Proteomes" id="UP001208570">
    <property type="component" value="Unassembled WGS sequence"/>
</dbReference>
<gene>
    <name evidence="2" type="ORF">LSH36_298g01067</name>
</gene>
<evidence type="ECO:0000313" key="2">
    <source>
        <dbReference type="EMBL" id="KAK2153397.1"/>
    </source>
</evidence>
<protein>
    <recommendedName>
        <fullName evidence="4">SAM domain-containing protein</fullName>
    </recommendedName>
</protein>
<reference evidence="2" key="1">
    <citation type="journal article" date="2023" name="Mol. Biol. Evol.">
        <title>Third-Generation Sequencing Reveals the Adaptive Role of the Epigenome in Three Deep-Sea Polychaetes.</title>
        <authorList>
            <person name="Perez M."/>
            <person name="Aroh O."/>
            <person name="Sun Y."/>
            <person name="Lan Y."/>
            <person name="Juniper S.K."/>
            <person name="Young C.R."/>
            <person name="Angers B."/>
            <person name="Qian P.Y."/>
        </authorList>
    </citation>
    <scope>NUCLEOTIDE SEQUENCE</scope>
    <source>
        <strain evidence="2">P08H-3</strain>
    </source>
</reference>
<dbReference type="SUPFAM" id="SSF47769">
    <property type="entry name" value="SAM/Pointed domain"/>
    <property type="match status" value="1"/>
</dbReference>
<dbReference type="InterPro" id="IPR013761">
    <property type="entry name" value="SAM/pointed_sf"/>
</dbReference>
<name>A0AAD9N175_9ANNE</name>
<keyword evidence="3" id="KW-1185">Reference proteome</keyword>
<feature type="region of interest" description="Disordered" evidence="1">
    <location>
        <begin position="345"/>
        <end position="419"/>
    </location>
</feature>
<evidence type="ECO:0000313" key="3">
    <source>
        <dbReference type="Proteomes" id="UP001208570"/>
    </source>
</evidence>
<evidence type="ECO:0008006" key="4">
    <source>
        <dbReference type="Google" id="ProtNLM"/>
    </source>
</evidence>